<name>A0A0K1P8M8_9BACT</name>
<dbReference type="AlphaFoldDB" id="A0A0K1P8M8"/>
<dbReference type="EMBL" id="CP012332">
    <property type="protein sequence ID" value="AKU89761.1"/>
    <property type="molecule type" value="Genomic_DNA"/>
</dbReference>
<gene>
    <name evidence="1" type="ORF">AKJ08_0148</name>
</gene>
<keyword evidence="2" id="KW-1185">Reference proteome</keyword>
<reference evidence="1 2" key="1">
    <citation type="submission" date="2015-08" db="EMBL/GenBank/DDBJ databases">
        <authorList>
            <person name="Babu N.S."/>
            <person name="Beckwith C.J."/>
            <person name="Beseler K.G."/>
            <person name="Brison A."/>
            <person name="Carone J.V."/>
            <person name="Caskin T.P."/>
            <person name="Diamond M."/>
            <person name="Durham M.E."/>
            <person name="Foxe J.M."/>
            <person name="Go M."/>
            <person name="Henderson B.A."/>
            <person name="Jones I.B."/>
            <person name="McGettigan J.A."/>
            <person name="Micheletti S.J."/>
            <person name="Nasrallah M.E."/>
            <person name="Ortiz D."/>
            <person name="Piller C.R."/>
            <person name="Privatt S.R."/>
            <person name="Schneider S.L."/>
            <person name="Sharp S."/>
            <person name="Smith T.C."/>
            <person name="Stanton J.D."/>
            <person name="Ullery H.E."/>
            <person name="Wilson R.J."/>
            <person name="Serrano M.G."/>
            <person name="Buck G."/>
            <person name="Lee V."/>
            <person name="Wang Y."/>
            <person name="Carvalho R."/>
            <person name="Voegtly L."/>
            <person name="Shi R."/>
            <person name="Duckworth R."/>
            <person name="Johnson A."/>
            <person name="Loviza R."/>
            <person name="Walstead R."/>
            <person name="Shah Z."/>
            <person name="Kiflezghi M."/>
            <person name="Wade K."/>
            <person name="Ball S.L."/>
            <person name="Bradley K.W."/>
            <person name="Asai D.J."/>
            <person name="Bowman C.A."/>
            <person name="Russell D.A."/>
            <person name="Pope W.H."/>
            <person name="Jacobs-Sera D."/>
            <person name="Hendrix R.W."/>
            <person name="Hatfull G.F."/>
        </authorList>
    </citation>
    <scope>NUCLEOTIDE SEQUENCE [LARGE SCALE GENOMIC DNA]</scope>
    <source>
        <strain evidence="1 2">DSM 27710</strain>
    </source>
</reference>
<evidence type="ECO:0000313" key="1">
    <source>
        <dbReference type="EMBL" id="AKU89761.1"/>
    </source>
</evidence>
<accession>A0A0K1P8M8</accession>
<protein>
    <submittedName>
        <fullName evidence="1">Uncharacterized protein</fullName>
    </submittedName>
</protein>
<sequence length="62" mass="6869">MAPFSGRPRADGAGVRVRFREHGVRIAFEASGRTEARPGFLEIRLMRGPLGLYESRPPPSCE</sequence>
<organism evidence="1 2">
    <name type="scientific">Vulgatibacter incomptus</name>
    <dbReference type="NCBI Taxonomy" id="1391653"/>
    <lineage>
        <taxon>Bacteria</taxon>
        <taxon>Pseudomonadati</taxon>
        <taxon>Myxococcota</taxon>
        <taxon>Myxococcia</taxon>
        <taxon>Myxococcales</taxon>
        <taxon>Cystobacterineae</taxon>
        <taxon>Vulgatibacteraceae</taxon>
        <taxon>Vulgatibacter</taxon>
    </lineage>
</organism>
<proteinExistence type="predicted"/>
<dbReference type="STRING" id="1391653.AKJ08_0148"/>
<dbReference type="Proteomes" id="UP000055590">
    <property type="component" value="Chromosome"/>
</dbReference>
<evidence type="ECO:0000313" key="2">
    <source>
        <dbReference type="Proteomes" id="UP000055590"/>
    </source>
</evidence>
<dbReference type="KEGG" id="vin:AKJ08_0148"/>